<evidence type="ECO:0000313" key="1">
    <source>
        <dbReference type="EMBL" id="OAO82260.1"/>
    </source>
</evidence>
<comment type="caution">
    <text evidence="1">The sequence shown here is derived from an EMBL/GenBank/DDBJ whole genome shotgun (WGS) entry which is preliminary data.</text>
</comment>
<name>A0A178TLI6_9BACL</name>
<dbReference type="EMBL" id="LUCQ01000027">
    <property type="protein sequence ID" value="OAO82260.1"/>
    <property type="molecule type" value="Genomic_DNA"/>
</dbReference>
<protein>
    <submittedName>
        <fullName evidence="1">Uncharacterized protein</fullName>
    </submittedName>
</protein>
<accession>A0A178TLI6</accession>
<dbReference type="Proteomes" id="UP000078336">
    <property type="component" value="Unassembled WGS sequence"/>
</dbReference>
<evidence type="ECO:0000313" key="2">
    <source>
        <dbReference type="Proteomes" id="UP000078336"/>
    </source>
</evidence>
<gene>
    <name evidence="1" type="ORF">TAF16_0343</name>
</gene>
<organism evidence="1 2">
    <name type="scientific">Anoxybacillus flavithermus</name>
    <dbReference type="NCBI Taxonomy" id="33934"/>
    <lineage>
        <taxon>Bacteria</taxon>
        <taxon>Bacillati</taxon>
        <taxon>Bacillota</taxon>
        <taxon>Bacilli</taxon>
        <taxon>Bacillales</taxon>
        <taxon>Anoxybacillaceae</taxon>
        <taxon>Anoxybacillus</taxon>
    </lineage>
</organism>
<reference evidence="1 2" key="1">
    <citation type="submission" date="2016-03" db="EMBL/GenBank/DDBJ databases">
        <title>Spore heat resistance.</title>
        <authorList>
            <person name="Boekhorst J."/>
            <person name="Berendsen E.M."/>
            <person name="Wells-Bennik M.H."/>
            <person name="Kuipers O.P."/>
        </authorList>
    </citation>
    <scope>NUCLEOTIDE SEQUENCE [LARGE SCALE GENOMIC DNA]</scope>
    <source>
        <strain evidence="1 2">AF16</strain>
    </source>
</reference>
<keyword evidence="2" id="KW-1185">Reference proteome</keyword>
<sequence>MKYKLTHFHFYMPPTFVYLQEKKKDCNYGQNLYEQCLAPFEGREKFLIGTIQTYDGKLYSMTPNKFQFLIGTIQMPEPQGEESTFYAEFQFLIGTIQIRWQVIIWKHFIAVSIPHRYDTNHYKCKNPRRFNHVSIPHRYDTNLCEFLLSFVSKKVVSIPHRYDTNGYVICVKG</sequence>
<dbReference type="PATRIC" id="fig|33934.7.peg.287"/>
<dbReference type="AlphaFoldDB" id="A0A178TLI6"/>
<proteinExistence type="predicted"/>